<gene>
    <name evidence="1" type="ORF">RhiirC2_763560</name>
</gene>
<evidence type="ECO:0000313" key="1">
    <source>
        <dbReference type="EMBL" id="PKK58182.1"/>
    </source>
</evidence>
<reference evidence="1 2" key="2">
    <citation type="submission" date="2017-10" db="EMBL/GenBank/DDBJ databases">
        <title>Extensive intraspecific genome diversity in a model arbuscular mycorrhizal fungus.</title>
        <authorList>
            <person name="Chen E.C.H."/>
            <person name="Morin E."/>
            <person name="Baudet D."/>
            <person name="Noel J."/>
            <person name="Ndikumana S."/>
            <person name="Charron P."/>
            <person name="St-Onge C."/>
            <person name="Giorgi J."/>
            <person name="Grigoriev I.V."/>
            <person name="Roux C."/>
            <person name="Martin F.M."/>
            <person name="Corradi N."/>
        </authorList>
    </citation>
    <scope>NUCLEOTIDE SEQUENCE [LARGE SCALE GENOMIC DNA]</scope>
    <source>
        <strain evidence="1 2">C2</strain>
    </source>
</reference>
<dbReference type="EMBL" id="LLXL01003770">
    <property type="protein sequence ID" value="PKK58182.1"/>
    <property type="molecule type" value="Genomic_DNA"/>
</dbReference>
<proteinExistence type="predicted"/>
<organism evidence="1 2">
    <name type="scientific">Rhizophagus irregularis</name>
    <dbReference type="NCBI Taxonomy" id="588596"/>
    <lineage>
        <taxon>Eukaryota</taxon>
        <taxon>Fungi</taxon>
        <taxon>Fungi incertae sedis</taxon>
        <taxon>Mucoromycota</taxon>
        <taxon>Glomeromycotina</taxon>
        <taxon>Glomeromycetes</taxon>
        <taxon>Glomerales</taxon>
        <taxon>Glomeraceae</taxon>
        <taxon>Rhizophagus</taxon>
    </lineage>
</organism>
<accession>A0A2N1M980</accession>
<dbReference type="VEuPathDB" id="FungiDB:RhiirA1_428444"/>
<comment type="caution">
    <text evidence="1">The sequence shown here is derived from an EMBL/GenBank/DDBJ whole genome shotgun (WGS) entry which is preliminary data.</text>
</comment>
<sequence length="60" mass="6974">CNSKQIGAPFNKIPLKFCIIQARSGIVKEMDGYDMFNEIFTSIEKPKAKHFHITVYPWLE</sequence>
<dbReference type="Proteomes" id="UP000233469">
    <property type="component" value="Unassembled WGS sequence"/>
</dbReference>
<name>A0A2N1M980_9GLOM</name>
<protein>
    <submittedName>
        <fullName evidence="1">Uncharacterized protein</fullName>
    </submittedName>
</protein>
<feature type="non-terminal residue" evidence="1">
    <location>
        <position position="1"/>
    </location>
</feature>
<reference evidence="1 2" key="1">
    <citation type="submission" date="2016-04" db="EMBL/GenBank/DDBJ databases">
        <title>Genome analyses suggest a sexual origin of heterokaryosis in a supposedly ancient asexual fungus.</title>
        <authorList>
            <person name="Ropars J."/>
            <person name="Sedzielewska K."/>
            <person name="Noel J."/>
            <person name="Charron P."/>
            <person name="Farinelli L."/>
            <person name="Marton T."/>
            <person name="Kruger M."/>
            <person name="Pelin A."/>
            <person name="Brachmann A."/>
            <person name="Corradi N."/>
        </authorList>
    </citation>
    <scope>NUCLEOTIDE SEQUENCE [LARGE SCALE GENOMIC DNA]</scope>
    <source>
        <strain evidence="1 2">C2</strain>
    </source>
</reference>
<dbReference type="AlphaFoldDB" id="A0A2N1M980"/>
<evidence type="ECO:0000313" key="2">
    <source>
        <dbReference type="Proteomes" id="UP000233469"/>
    </source>
</evidence>